<evidence type="ECO:0000313" key="2">
    <source>
        <dbReference type="EMBL" id="CAE6470520.1"/>
    </source>
</evidence>
<evidence type="ECO:0000256" key="1">
    <source>
        <dbReference type="SAM" id="MobiDB-lite"/>
    </source>
</evidence>
<proteinExistence type="predicted"/>
<comment type="caution">
    <text evidence="2">The sequence shown here is derived from an EMBL/GenBank/DDBJ whole genome shotgun (WGS) entry which is preliminary data.</text>
</comment>
<evidence type="ECO:0000313" key="3">
    <source>
        <dbReference type="Proteomes" id="UP000663861"/>
    </source>
</evidence>
<sequence>MESEGEIVRHFWSPPKKKSNPDTRRSLTAARRQGSTSTPDSTNNQHPLNDAAQSVNPDTPIPSSSSSREVSTIHDFIGVNIELQVNDVDFRIHESRISKFASLHQLVEDARRVNPLSDTLAIAVHGDNKLVSDFLSTFELLSASPLEHVDFSYEVLVSAARISTIYDYPTLRAFCIKQLEGLPLGAIEHLRIGHTLNLKPWEERAYQELTEREEAITKEEMLALGVDAYFEVASMRDKRQKDQITRLTSDLRAMPDTRQDDKLASHRVNGNVSPAPPKLDCDALAIYEWDFSLSHSPGTSKFEGSRYCA</sequence>
<organism evidence="2 3">
    <name type="scientific">Rhizoctonia solani</name>
    <dbReference type="NCBI Taxonomy" id="456999"/>
    <lineage>
        <taxon>Eukaryota</taxon>
        <taxon>Fungi</taxon>
        <taxon>Dikarya</taxon>
        <taxon>Basidiomycota</taxon>
        <taxon>Agaricomycotina</taxon>
        <taxon>Agaricomycetes</taxon>
        <taxon>Cantharellales</taxon>
        <taxon>Ceratobasidiaceae</taxon>
        <taxon>Rhizoctonia</taxon>
    </lineage>
</organism>
<gene>
    <name evidence="2" type="ORF">RDB_LOCUS81790</name>
</gene>
<reference evidence="2" key="1">
    <citation type="submission" date="2021-01" db="EMBL/GenBank/DDBJ databases">
        <authorList>
            <person name="Kaushik A."/>
        </authorList>
    </citation>
    <scope>NUCLEOTIDE SEQUENCE</scope>
    <source>
        <strain evidence="2">AG4-RS23</strain>
    </source>
</reference>
<dbReference type="Proteomes" id="UP000663861">
    <property type="component" value="Unassembled WGS sequence"/>
</dbReference>
<feature type="compositionally biased region" description="Polar residues" evidence="1">
    <location>
        <begin position="33"/>
        <end position="57"/>
    </location>
</feature>
<protein>
    <recommendedName>
        <fullName evidence="4">BTB domain-containing protein</fullName>
    </recommendedName>
</protein>
<feature type="region of interest" description="Disordered" evidence="1">
    <location>
        <begin position="1"/>
        <end position="68"/>
    </location>
</feature>
<accession>A0A8H3BYS7</accession>
<evidence type="ECO:0008006" key="4">
    <source>
        <dbReference type="Google" id="ProtNLM"/>
    </source>
</evidence>
<name>A0A8H3BYS7_9AGAM</name>
<dbReference type="AlphaFoldDB" id="A0A8H3BYS7"/>
<dbReference type="EMBL" id="CAJMWY010001570">
    <property type="protein sequence ID" value="CAE6470520.1"/>
    <property type="molecule type" value="Genomic_DNA"/>
</dbReference>